<dbReference type="GO" id="GO:0016798">
    <property type="term" value="F:hydrolase activity, acting on glycosyl bonds"/>
    <property type="evidence" value="ECO:0007669"/>
    <property type="project" value="UniProtKB-KW"/>
</dbReference>
<evidence type="ECO:0000313" key="4">
    <source>
        <dbReference type="EMBL" id="PWJ29080.1"/>
    </source>
</evidence>
<keyword evidence="5" id="KW-1185">Reference proteome</keyword>
<dbReference type="EMBL" id="QGDL01000007">
    <property type="protein sequence ID" value="PWJ29080.1"/>
    <property type="molecule type" value="Genomic_DNA"/>
</dbReference>
<keyword evidence="2" id="KW-0378">Hydrolase</keyword>
<evidence type="ECO:0000256" key="1">
    <source>
        <dbReference type="ARBA" id="ARBA00008343"/>
    </source>
</evidence>
<dbReference type="SUPFAM" id="SSF48150">
    <property type="entry name" value="DNA-glycosylase"/>
    <property type="match status" value="1"/>
</dbReference>
<accession>A0A2Y9C5G1</accession>
<name>A0A2Y9C5G1_9FIRM</name>
<comment type="caution">
    <text evidence="4">The sequence shown here is derived from an EMBL/GenBank/DDBJ whole genome shotgun (WGS) entry which is preliminary data.</text>
</comment>
<proteinExistence type="inferred from homology"/>
<dbReference type="GO" id="GO:0006281">
    <property type="term" value="P:DNA repair"/>
    <property type="evidence" value="ECO:0007669"/>
    <property type="project" value="InterPro"/>
</dbReference>
<evidence type="ECO:0000256" key="3">
    <source>
        <dbReference type="ARBA" id="ARBA00023295"/>
    </source>
</evidence>
<dbReference type="Proteomes" id="UP000245845">
    <property type="component" value="Unassembled WGS sequence"/>
</dbReference>
<dbReference type="OrthoDB" id="9797894at2"/>
<dbReference type="InterPro" id="IPR011257">
    <property type="entry name" value="DNA_glycosylase"/>
</dbReference>
<reference evidence="4 5" key="1">
    <citation type="submission" date="2018-05" db="EMBL/GenBank/DDBJ databases">
        <title>The Hungate 1000. A catalogue of reference genomes from the rumen microbiome.</title>
        <authorList>
            <person name="Kelly W."/>
        </authorList>
    </citation>
    <scope>NUCLEOTIDE SEQUENCE [LARGE SCALE GENOMIC DNA]</scope>
    <source>
        <strain evidence="4 5">NLAE-zl-C242</strain>
    </source>
</reference>
<evidence type="ECO:0000313" key="5">
    <source>
        <dbReference type="Proteomes" id="UP000245845"/>
    </source>
</evidence>
<evidence type="ECO:0000256" key="2">
    <source>
        <dbReference type="ARBA" id="ARBA00022801"/>
    </source>
</evidence>
<protein>
    <submittedName>
        <fullName evidence="4">Uncharacterized protein</fullName>
    </submittedName>
</protein>
<organism evidence="4 5">
    <name type="scientific">Faecalicatena orotica</name>
    <dbReference type="NCBI Taxonomy" id="1544"/>
    <lineage>
        <taxon>Bacteria</taxon>
        <taxon>Bacillati</taxon>
        <taxon>Bacillota</taxon>
        <taxon>Clostridia</taxon>
        <taxon>Lachnospirales</taxon>
        <taxon>Lachnospiraceae</taxon>
        <taxon>Faecalicatena</taxon>
    </lineage>
</organism>
<dbReference type="RefSeq" id="WP_109731612.1">
    <property type="nucleotide sequence ID" value="NZ_BAAACK010000011.1"/>
</dbReference>
<sequence length="284" mass="32891">MRAYIENISKIVEQMDIQLRTNLLIKDGQIQEKKLWENTYIKHQKDRRDRKEGFSISDHIRGMVYAMLSSGIAWERVENSIDILTGKIETIDEIFHQYNPQILLECSPEELSDKVKHLHCASQSTKKQMNGLIHTNIEKLMQLEKEYDSIDGFYQRFIDKDSSYKTLIKTLSDSDSVNKMVEMGEALNAEYLRNVGYDMAKPDRHIRRILGSNVLACSEHEIVPLFQTFDIVKDIADELGKSVAEVDYILWSYCSKGYGEVCTVINPKCSICVARQICRKHVEK</sequence>
<dbReference type="PROSITE" id="PS00764">
    <property type="entry name" value="ENDONUCLEASE_III_1"/>
    <property type="match status" value="1"/>
</dbReference>
<dbReference type="AlphaFoldDB" id="A0A2Y9C5G1"/>
<comment type="similarity">
    <text evidence="1">Belongs to the Nth/MutY family.</text>
</comment>
<dbReference type="InterPro" id="IPR004035">
    <property type="entry name" value="Endouclease-III_FeS-bd_BS"/>
</dbReference>
<gene>
    <name evidence="4" type="ORF">A8806_107229</name>
</gene>
<keyword evidence="3" id="KW-0326">Glycosidase</keyword>